<dbReference type="AlphaFoldDB" id="A0A1E3P4T2"/>
<evidence type="ECO:0000256" key="2">
    <source>
        <dbReference type="ARBA" id="ARBA00004286"/>
    </source>
</evidence>
<dbReference type="GeneID" id="30198908"/>
<keyword evidence="11" id="KW-1185">Reference proteome</keyword>
<dbReference type="GO" id="GO:0042799">
    <property type="term" value="F:histone H4K20 methyltransferase activity"/>
    <property type="evidence" value="ECO:0007669"/>
    <property type="project" value="UniProtKB-ARBA"/>
</dbReference>
<keyword evidence="3" id="KW-0158">Chromosome</keyword>
<feature type="non-terminal residue" evidence="10">
    <location>
        <position position="240"/>
    </location>
</feature>
<dbReference type="Pfam" id="PF00856">
    <property type="entry name" value="SET"/>
    <property type="match status" value="1"/>
</dbReference>
<evidence type="ECO:0000256" key="3">
    <source>
        <dbReference type="ARBA" id="ARBA00022454"/>
    </source>
</evidence>
<dbReference type="EMBL" id="KV454210">
    <property type="protein sequence ID" value="ODQ60224.1"/>
    <property type="molecule type" value="Genomic_DNA"/>
</dbReference>
<dbReference type="GO" id="GO:0005634">
    <property type="term" value="C:nucleus"/>
    <property type="evidence" value="ECO:0007669"/>
    <property type="project" value="UniProtKB-SubCell"/>
</dbReference>
<evidence type="ECO:0000256" key="1">
    <source>
        <dbReference type="ARBA" id="ARBA00004123"/>
    </source>
</evidence>
<dbReference type="GO" id="GO:0032259">
    <property type="term" value="P:methylation"/>
    <property type="evidence" value="ECO:0007669"/>
    <property type="project" value="UniProtKB-KW"/>
</dbReference>
<protein>
    <recommendedName>
        <fullName evidence="9">SET domain-containing protein</fullName>
    </recommendedName>
</protein>
<dbReference type="InterPro" id="IPR001214">
    <property type="entry name" value="SET_dom"/>
</dbReference>
<reference evidence="10 11" key="1">
    <citation type="journal article" date="2016" name="Proc. Natl. Acad. Sci. U.S.A.">
        <title>Comparative genomics of biotechnologically important yeasts.</title>
        <authorList>
            <person name="Riley R."/>
            <person name="Haridas S."/>
            <person name="Wolfe K.H."/>
            <person name="Lopes M.R."/>
            <person name="Hittinger C.T."/>
            <person name="Goeker M."/>
            <person name="Salamov A.A."/>
            <person name="Wisecaver J.H."/>
            <person name="Long T.M."/>
            <person name="Calvey C.H."/>
            <person name="Aerts A.L."/>
            <person name="Barry K.W."/>
            <person name="Choi C."/>
            <person name="Clum A."/>
            <person name="Coughlan A.Y."/>
            <person name="Deshpande S."/>
            <person name="Douglass A.P."/>
            <person name="Hanson S.J."/>
            <person name="Klenk H.-P."/>
            <person name="LaButti K.M."/>
            <person name="Lapidus A."/>
            <person name="Lindquist E.A."/>
            <person name="Lipzen A.M."/>
            <person name="Meier-Kolthoff J.P."/>
            <person name="Ohm R.A."/>
            <person name="Otillar R.P."/>
            <person name="Pangilinan J.L."/>
            <person name="Peng Y."/>
            <person name="Rokas A."/>
            <person name="Rosa C.A."/>
            <person name="Scheuner C."/>
            <person name="Sibirny A.A."/>
            <person name="Slot J.C."/>
            <person name="Stielow J.B."/>
            <person name="Sun H."/>
            <person name="Kurtzman C.P."/>
            <person name="Blackwell M."/>
            <person name="Grigoriev I.V."/>
            <person name="Jeffries T.W."/>
        </authorList>
    </citation>
    <scope>NUCLEOTIDE SEQUENCE [LARGE SCALE GENOMIC DNA]</scope>
    <source>
        <strain evidence="11">ATCC 58044 / CBS 1984 / NCYC 433 / NRRL Y-366-8</strain>
    </source>
</reference>
<evidence type="ECO:0000313" key="11">
    <source>
        <dbReference type="Proteomes" id="UP000094112"/>
    </source>
</evidence>
<dbReference type="Proteomes" id="UP000094112">
    <property type="component" value="Unassembled WGS sequence"/>
</dbReference>
<evidence type="ECO:0000313" key="10">
    <source>
        <dbReference type="EMBL" id="ODQ60224.1"/>
    </source>
</evidence>
<evidence type="ECO:0000256" key="8">
    <source>
        <dbReference type="ARBA" id="ARBA00023242"/>
    </source>
</evidence>
<dbReference type="GO" id="GO:0005694">
    <property type="term" value="C:chromosome"/>
    <property type="evidence" value="ECO:0007669"/>
    <property type="project" value="UniProtKB-SubCell"/>
</dbReference>
<dbReference type="Gene3D" id="2.170.270.10">
    <property type="entry name" value="SET domain"/>
    <property type="match status" value="1"/>
</dbReference>
<evidence type="ECO:0000256" key="7">
    <source>
        <dbReference type="ARBA" id="ARBA00022853"/>
    </source>
</evidence>
<dbReference type="SMART" id="SM00317">
    <property type="entry name" value="SET"/>
    <property type="match status" value="1"/>
</dbReference>
<name>A0A1E3P4T2_WICAA</name>
<gene>
    <name evidence="10" type="ORF">WICANDRAFT_29868</name>
</gene>
<evidence type="ECO:0000259" key="9">
    <source>
        <dbReference type="PROSITE" id="PS50280"/>
    </source>
</evidence>
<dbReference type="OrthoDB" id="6627536at2759"/>
<keyword evidence="5" id="KW-0808">Transferase</keyword>
<keyword evidence="6" id="KW-0949">S-adenosyl-L-methionine</keyword>
<dbReference type="SUPFAM" id="SSF82199">
    <property type="entry name" value="SET domain"/>
    <property type="match status" value="1"/>
</dbReference>
<dbReference type="InterPro" id="IPR046341">
    <property type="entry name" value="SET_dom_sf"/>
</dbReference>
<evidence type="ECO:0000256" key="4">
    <source>
        <dbReference type="ARBA" id="ARBA00022603"/>
    </source>
</evidence>
<accession>A0A1E3P4T2</accession>
<keyword evidence="7" id="KW-0156">Chromatin regulator</keyword>
<feature type="domain" description="SET" evidence="9">
    <location>
        <begin position="109"/>
        <end position="222"/>
    </location>
</feature>
<dbReference type="PANTHER" id="PTHR12977:SF4">
    <property type="entry name" value="HISTONE-LYSINE N-METHYLTRANSFERASE KMT5B"/>
    <property type="match status" value="1"/>
</dbReference>
<dbReference type="RefSeq" id="XP_019039431.1">
    <property type="nucleotide sequence ID" value="XM_019181662.1"/>
</dbReference>
<comment type="subcellular location">
    <subcellularLocation>
        <location evidence="2">Chromosome</location>
    </subcellularLocation>
    <subcellularLocation>
        <location evidence="1">Nucleus</location>
    </subcellularLocation>
</comment>
<evidence type="ECO:0000256" key="6">
    <source>
        <dbReference type="ARBA" id="ARBA00022691"/>
    </source>
</evidence>
<dbReference type="STRING" id="683960.A0A1E3P4T2"/>
<dbReference type="PANTHER" id="PTHR12977">
    <property type="entry name" value="SUPPRESSOR OF VARIEGATION 4-20-RELATED"/>
    <property type="match status" value="1"/>
</dbReference>
<organism evidence="10 11">
    <name type="scientific">Wickerhamomyces anomalus (strain ATCC 58044 / CBS 1984 / NCYC 433 / NRRL Y-366-8)</name>
    <name type="common">Yeast</name>
    <name type="synonym">Hansenula anomala</name>
    <dbReference type="NCBI Taxonomy" id="683960"/>
    <lineage>
        <taxon>Eukaryota</taxon>
        <taxon>Fungi</taxon>
        <taxon>Dikarya</taxon>
        <taxon>Ascomycota</taxon>
        <taxon>Saccharomycotina</taxon>
        <taxon>Saccharomycetes</taxon>
        <taxon>Phaffomycetales</taxon>
        <taxon>Wickerhamomycetaceae</taxon>
        <taxon>Wickerhamomyces</taxon>
    </lineage>
</organism>
<sequence length="240" mass="28030">MNGLTWLQLSESDDFLTRNLVDNLFFWIETRKIQKGYQTQLKIDRQIILKLLKRYIIDAEKPNLEKCLNHFMNQPSTRTFLSRYRGDEQTIQEFKKHTRKYFEMYFPECGFELMTTDRYEVKSGVLETSVVAKKEYNAGDEVKYLTGTFAELKPEEEDFLDKSDFSVMNLTSRVNPCLMLGPSRFVNHDCDANARFASSRNGLKIFATKNILVGQEITVTYAKSYFGKDNKDCLCATCER</sequence>
<evidence type="ECO:0000256" key="5">
    <source>
        <dbReference type="ARBA" id="ARBA00022679"/>
    </source>
</evidence>
<dbReference type="PROSITE" id="PS50280">
    <property type="entry name" value="SET"/>
    <property type="match status" value="1"/>
</dbReference>
<dbReference type="InterPro" id="IPR041938">
    <property type="entry name" value="Hist-Lys_N-MTase_N"/>
</dbReference>
<keyword evidence="8" id="KW-0539">Nucleus</keyword>
<proteinExistence type="predicted"/>
<dbReference type="Gene3D" id="1.10.10.1700">
    <property type="entry name" value="Histone-lysine N-methyltransferase"/>
    <property type="match status" value="1"/>
</dbReference>
<keyword evidence="4" id="KW-0489">Methyltransferase</keyword>
<dbReference type="InterPro" id="IPR039977">
    <property type="entry name" value="Suv4-20/Set9"/>
</dbReference>